<proteinExistence type="predicted"/>
<dbReference type="Proteomes" id="UP000822688">
    <property type="component" value="Chromosome 10"/>
</dbReference>
<name>A0A8T0GMP4_CERPU</name>
<sequence>MPVHMNKATFTDGWGCTWPKDTMLISGTYYRRLPSVGRDAGSYRYELLVDQPKAWNYSHLVVQSKVELLQYKSQKKNPRFKMAADTREVILSNVEERQSYNAH</sequence>
<dbReference type="AlphaFoldDB" id="A0A8T0GMP4"/>
<dbReference type="EMBL" id="CM026431">
    <property type="protein sequence ID" value="KAG0559494.1"/>
    <property type="molecule type" value="Genomic_DNA"/>
</dbReference>
<comment type="caution">
    <text evidence="1">The sequence shown here is derived from an EMBL/GenBank/DDBJ whole genome shotgun (WGS) entry which is preliminary data.</text>
</comment>
<protein>
    <submittedName>
        <fullName evidence="1">Uncharacterized protein</fullName>
    </submittedName>
</protein>
<keyword evidence="2" id="KW-1185">Reference proteome</keyword>
<accession>A0A8T0GMP4</accession>
<evidence type="ECO:0000313" key="2">
    <source>
        <dbReference type="Proteomes" id="UP000822688"/>
    </source>
</evidence>
<organism evidence="1 2">
    <name type="scientific">Ceratodon purpureus</name>
    <name type="common">Fire moss</name>
    <name type="synonym">Dicranum purpureum</name>
    <dbReference type="NCBI Taxonomy" id="3225"/>
    <lineage>
        <taxon>Eukaryota</taxon>
        <taxon>Viridiplantae</taxon>
        <taxon>Streptophyta</taxon>
        <taxon>Embryophyta</taxon>
        <taxon>Bryophyta</taxon>
        <taxon>Bryophytina</taxon>
        <taxon>Bryopsida</taxon>
        <taxon>Dicranidae</taxon>
        <taxon>Pseudoditrichales</taxon>
        <taxon>Ditrichaceae</taxon>
        <taxon>Ceratodon</taxon>
    </lineage>
</organism>
<reference evidence="1" key="1">
    <citation type="submission" date="2020-06" db="EMBL/GenBank/DDBJ databases">
        <title>WGS assembly of Ceratodon purpureus strain R40.</title>
        <authorList>
            <person name="Carey S.B."/>
            <person name="Jenkins J."/>
            <person name="Shu S."/>
            <person name="Lovell J.T."/>
            <person name="Sreedasyam A."/>
            <person name="Maumus F."/>
            <person name="Tiley G.P."/>
            <person name="Fernandez-Pozo N."/>
            <person name="Barry K."/>
            <person name="Chen C."/>
            <person name="Wang M."/>
            <person name="Lipzen A."/>
            <person name="Daum C."/>
            <person name="Saski C.A."/>
            <person name="Payton A.C."/>
            <person name="Mcbreen J.C."/>
            <person name="Conrad R.E."/>
            <person name="Kollar L.M."/>
            <person name="Olsson S."/>
            <person name="Huttunen S."/>
            <person name="Landis J.B."/>
            <person name="Wickett N.J."/>
            <person name="Johnson M.G."/>
            <person name="Rensing S.A."/>
            <person name="Grimwood J."/>
            <person name="Schmutz J."/>
            <person name="Mcdaniel S.F."/>
        </authorList>
    </citation>
    <scope>NUCLEOTIDE SEQUENCE</scope>
    <source>
        <strain evidence="1">R40</strain>
    </source>
</reference>
<evidence type="ECO:0000313" key="1">
    <source>
        <dbReference type="EMBL" id="KAG0559494.1"/>
    </source>
</evidence>
<gene>
    <name evidence="1" type="ORF">KC19_10G109300</name>
</gene>